<evidence type="ECO:0000313" key="5">
    <source>
        <dbReference type="Proteomes" id="UP000594262"/>
    </source>
</evidence>
<feature type="domain" description="SWIM-type" evidence="3">
    <location>
        <begin position="728"/>
        <end position="764"/>
    </location>
</feature>
<dbReference type="InterPro" id="IPR007527">
    <property type="entry name" value="Znf_SWIM"/>
</dbReference>
<feature type="compositionally biased region" description="Polar residues" evidence="2">
    <location>
        <begin position="1070"/>
        <end position="1093"/>
    </location>
</feature>
<evidence type="ECO:0000313" key="4">
    <source>
        <dbReference type="EnsemblMetazoa" id="CLYHEMP020629.1"/>
    </source>
</evidence>
<accession>A0A7M5XCA6</accession>
<protein>
    <recommendedName>
        <fullName evidence="3">SWIM-type domain-containing protein</fullName>
    </recommendedName>
</protein>
<feature type="compositionally biased region" description="Polar residues" evidence="2">
    <location>
        <begin position="1140"/>
        <end position="1156"/>
    </location>
</feature>
<evidence type="ECO:0000256" key="1">
    <source>
        <dbReference type="PROSITE-ProRule" id="PRU00325"/>
    </source>
</evidence>
<dbReference type="PANTHER" id="PTHR47456:SF1">
    <property type="entry name" value="PHD-TYPE DOMAIN-CONTAINING PROTEIN"/>
    <property type="match status" value="1"/>
</dbReference>
<sequence>MSDKPRSHVSSWTDQIEIARLLDGLVDDVIHRDRTVNRINKSTGTLYRCDDPSVIAVAHSFEEMNRIIEEYRSRPENEFHKFSCGISNCGKTPKKFWINWYIRDERYIFNKTNKWCDDSELEGMPYIKLGRDIFLCDLGRDQNVLAKVSREQMKFNHCRAAIVVRQFVFFPEYKANRIASLNPFTKVAAIEERLQKKLKAHQNEIEKKTVYIITFPKDSHHKNHTTEVDKSTLCGEVTQKIQDLVLQDISTKSIKEEIDHYVTKSMFYKQKPPGKTDGRYFPDPARILNLKYSVLKMYVVQESQIELLEKSFQTLRDDFGVEVTFKIDQPRDVKIDFEFIISRTSRTVIKTKKSIDNNVRVVKNVGQNTSSSESDSEDSNPQNVKPSQNRKCRTETHTMEPTPLRKSQDMKIQQVYLFYQTQNQQYLLSRYGYFVHLTKIKPKQIGCRTIAVSLFLICVRTNVDYQVVGTILCNRYNDHTKVLREALAELKVINELWKPKYFIIDPSKSMISVVEDIFPDVDYYFNKDAGIHEWEEYFADPLNGVKDYSEKLLNDLKLFQMSQSVEEINNLMKNVQRCPVWNKDVDVKFRNKWFSLSKRWTKHSLPQPISLLLKEEWLGEMLETYEDAVLLSTSRTSDGGIYKLIERLTSTPDTQYESYCTKNDKHHIDCQSSLKIVRKDSTNLAGIPLFMMSHMNGIINSVNKLKATVKKLSFGKYEVHTVDNPKQYQVLFGNQKTFPSCTCVEWNNNALPCQHIIHVFKECDLSFSNLSLLYRLNPCFKMDDSCINVFGSSIEKKDVVTQSDIDPLIKTRTVAVNTKMIYPLIATKKKSDSQEKSSNNKMKNKTSLDDIIIGDLLSKMVDKVVSHESSCKKSSKQKKPSSNSIRGRPRKYGKSRTEIVIENLLDKMVDKVVAEESGSESKKPSKRKKPSSTSISKKEKVKKARNAKVKPTGDREETQSNEMVARIKREVRTGLKTMSIQDASPKTIVLVKLSTVEKVHPPTMQKVQLPNVQRVHPPTVQKVQPPTVQKAQPPTVQRVHLPTVQKAQPPTVQRVHLPTVQKIQPPTVQRIRPTTQSQGTTVQIHQGNNQPNGMEQLDGTIISDQRSNLSKQQSFQQLSPARQSNQSNRIQHRDKPALNGPSNLKFSKKTSSSNAIRVNKGPYPNLKEMQQNAKRQSMKEQSLNASNIKSNLMNIQNLLFQLNPTGNIVLSSTEQNVSQNKQSIVTVASSNSVGLQADIETAVISQKKAQVNAFLNQTPNPNFNGQKQNERNHLAGYTNEPMVQINTLNKERRPKRKDKRKQTQSNLKKRKSCEFKQPEKVKILPRKHLRPKISDISTEYQYPAFVGQKSANSNLNQLPTSKDGESIQTKIKIEPDDFPNIDIDIESVLNSGENVNMMYNKHDPVEESLEKISKLKKQLDASLRNEAFDAL</sequence>
<feature type="region of interest" description="Disordered" evidence="2">
    <location>
        <begin position="915"/>
        <end position="961"/>
    </location>
</feature>
<feature type="compositionally biased region" description="Polar residues" evidence="2">
    <location>
        <begin position="380"/>
        <end position="389"/>
    </location>
</feature>
<keyword evidence="5" id="KW-1185">Reference proteome</keyword>
<name>A0A7M5XCA6_9CNID</name>
<dbReference type="GO" id="GO:0003700">
    <property type="term" value="F:DNA-binding transcription factor activity"/>
    <property type="evidence" value="ECO:0007669"/>
    <property type="project" value="InterPro"/>
</dbReference>
<dbReference type="Proteomes" id="UP000594262">
    <property type="component" value="Unplaced"/>
</dbReference>
<dbReference type="GeneID" id="136822517"/>
<feature type="compositionally biased region" description="Basic residues" evidence="2">
    <location>
        <begin position="939"/>
        <end position="948"/>
    </location>
</feature>
<keyword evidence="1" id="KW-0862">Zinc</keyword>
<dbReference type="InterPro" id="IPR029309">
    <property type="entry name" value="CaRF"/>
</dbReference>
<organism evidence="4 5">
    <name type="scientific">Clytia hemisphaerica</name>
    <dbReference type="NCBI Taxonomy" id="252671"/>
    <lineage>
        <taxon>Eukaryota</taxon>
        <taxon>Metazoa</taxon>
        <taxon>Cnidaria</taxon>
        <taxon>Hydrozoa</taxon>
        <taxon>Hydroidolina</taxon>
        <taxon>Leptothecata</taxon>
        <taxon>Obeliida</taxon>
        <taxon>Clytiidae</taxon>
        <taxon>Clytia</taxon>
    </lineage>
</organism>
<feature type="region of interest" description="Disordered" evidence="2">
    <location>
        <begin position="1289"/>
        <end position="1318"/>
    </location>
</feature>
<keyword evidence="1" id="KW-0479">Metal-binding</keyword>
<evidence type="ECO:0000259" key="3">
    <source>
        <dbReference type="PROSITE" id="PS50966"/>
    </source>
</evidence>
<feature type="compositionally biased region" description="Polar residues" evidence="2">
    <location>
        <begin position="1102"/>
        <end position="1129"/>
    </location>
</feature>
<evidence type="ECO:0000256" key="2">
    <source>
        <dbReference type="SAM" id="MobiDB-lite"/>
    </source>
</evidence>
<keyword evidence="1" id="KW-0863">Zinc-finger</keyword>
<dbReference type="PANTHER" id="PTHR47456">
    <property type="entry name" value="PHD-TYPE DOMAIN-CONTAINING PROTEIN"/>
    <property type="match status" value="1"/>
</dbReference>
<feature type="region of interest" description="Disordered" evidence="2">
    <location>
        <begin position="1070"/>
        <end position="1164"/>
    </location>
</feature>
<dbReference type="Pfam" id="PF15299">
    <property type="entry name" value="ALS2CR8"/>
    <property type="match status" value="1"/>
</dbReference>
<reference evidence="4" key="1">
    <citation type="submission" date="2021-01" db="UniProtKB">
        <authorList>
            <consortium name="EnsemblMetazoa"/>
        </authorList>
    </citation>
    <scope>IDENTIFICATION</scope>
</reference>
<feature type="compositionally biased region" description="Basic residues" evidence="2">
    <location>
        <begin position="1292"/>
        <end position="1311"/>
    </location>
</feature>
<dbReference type="EnsemblMetazoa" id="CLYHEMT020629.1">
    <property type="protein sequence ID" value="CLYHEMP020629.1"/>
    <property type="gene ID" value="CLYHEMG020629"/>
</dbReference>
<feature type="region of interest" description="Disordered" evidence="2">
    <location>
        <begin position="367"/>
        <end position="404"/>
    </location>
</feature>
<dbReference type="OrthoDB" id="5984937at2759"/>
<feature type="region of interest" description="Disordered" evidence="2">
    <location>
        <begin position="867"/>
        <end position="893"/>
    </location>
</feature>
<proteinExistence type="predicted"/>
<dbReference type="GO" id="GO:0008270">
    <property type="term" value="F:zinc ion binding"/>
    <property type="evidence" value="ECO:0007669"/>
    <property type="project" value="UniProtKB-KW"/>
</dbReference>
<dbReference type="PROSITE" id="PS50966">
    <property type="entry name" value="ZF_SWIM"/>
    <property type="match status" value="1"/>
</dbReference>
<dbReference type="RefSeq" id="XP_066934884.1">
    <property type="nucleotide sequence ID" value="XM_067078783.1"/>
</dbReference>